<comment type="caution">
    <text evidence="2">The sequence shown here is derived from an EMBL/GenBank/DDBJ whole genome shotgun (WGS) entry which is preliminary data.</text>
</comment>
<proteinExistence type="predicted"/>
<evidence type="ECO:0000256" key="1">
    <source>
        <dbReference type="SAM" id="MobiDB-lite"/>
    </source>
</evidence>
<protein>
    <submittedName>
        <fullName evidence="2">Uncharacterized protein</fullName>
    </submittedName>
</protein>
<dbReference type="PANTHER" id="PTHR31513:SF10">
    <property type="entry name" value="TYROSINE-PROTEIN KINASE EPHRIN TYPE A_B RECEPTOR-LIKE DOMAIN-CONTAINING PROTEIN"/>
    <property type="match status" value="1"/>
</dbReference>
<feature type="compositionally biased region" description="Gly residues" evidence="1">
    <location>
        <begin position="181"/>
        <end position="192"/>
    </location>
</feature>
<organism evidence="2 3">
    <name type="scientific">Ilex paraguariensis</name>
    <name type="common">yerba mate</name>
    <dbReference type="NCBI Taxonomy" id="185542"/>
    <lineage>
        <taxon>Eukaryota</taxon>
        <taxon>Viridiplantae</taxon>
        <taxon>Streptophyta</taxon>
        <taxon>Embryophyta</taxon>
        <taxon>Tracheophyta</taxon>
        <taxon>Spermatophyta</taxon>
        <taxon>Magnoliopsida</taxon>
        <taxon>eudicotyledons</taxon>
        <taxon>Gunneridae</taxon>
        <taxon>Pentapetalae</taxon>
        <taxon>asterids</taxon>
        <taxon>campanulids</taxon>
        <taxon>Aquifoliales</taxon>
        <taxon>Aquifoliaceae</taxon>
        <taxon>Ilex</taxon>
    </lineage>
</organism>
<dbReference type="EMBL" id="CAUOFW020002292">
    <property type="protein sequence ID" value="CAK9152771.1"/>
    <property type="molecule type" value="Genomic_DNA"/>
</dbReference>
<name>A0ABC8S9F2_9AQUA</name>
<evidence type="ECO:0000313" key="2">
    <source>
        <dbReference type="EMBL" id="CAK9152771.1"/>
    </source>
</evidence>
<keyword evidence="3" id="KW-1185">Reference proteome</keyword>
<reference evidence="2 3" key="1">
    <citation type="submission" date="2024-02" db="EMBL/GenBank/DDBJ databases">
        <authorList>
            <person name="Vignale AGUSTIN F."/>
            <person name="Sosa J E."/>
            <person name="Modenutti C."/>
        </authorList>
    </citation>
    <scope>NUCLEOTIDE SEQUENCE [LARGE SCALE GENOMIC DNA]</scope>
</reference>
<feature type="region of interest" description="Disordered" evidence="1">
    <location>
        <begin position="168"/>
        <end position="195"/>
    </location>
</feature>
<dbReference type="Proteomes" id="UP001642360">
    <property type="component" value="Unassembled WGS sequence"/>
</dbReference>
<dbReference type="AlphaFoldDB" id="A0ABC8S9F2"/>
<dbReference type="PANTHER" id="PTHR31513">
    <property type="entry name" value="EPHRIN TYPE-B RECEPTOR"/>
    <property type="match status" value="1"/>
</dbReference>
<sequence>MAIPTSHLPTRILQIFCLLFTIPFFLTAFSASIGDLSIIDYDYDYDYDHDPFHGDYSPPSPPPPSPPPHTPSLSCDELRGIGSLNTTCELNYSLNFTDDVYIAGKGNLYILPGVNITCPISGCSISVNVSGEFRLGSSSKLELGTAYVVAGNVSLLEGSMINVTALAGAPPEHTSGTPKGSQGGGGGHGGRGASCVMDNTKLPEDVWGGDAYSWSSLDKPWSYGSKGGTTNKDEDFGGGGGGRIWIEVKCNVEAHGSLLADGGDGGLKGGGGSGGSIYIKSQKM</sequence>
<evidence type="ECO:0000313" key="3">
    <source>
        <dbReference type="Proteomes" id="UP001642360"/>
    </source>
</evidence>
<gene>
    <name evidence="2" type="ORF">ILEXP_LOCUS21005</name>
</gene>
<accession>A0ABC8S9F2</accession>